<evidence type="ECO:0000313" key="1">
    <source>
        <dbReference type="EMBL" id="KAK7235544.1"/>
    </source>
</evidence>
<reference evidence="1 2" key="1">
    <citation type="submission" date="2024-03" db="EMBL/GenBank/DDBJ databases">
        <title>Aureococcus anophagefferens CCMP1851 and Kratosvirus quantuckense: Draft genome of a second virus-susceptible host strain in the model system.</title>
        <authorList>
            <person name="Chase E."/>
            <person name="Truchon A.R."/>
            <person name="Schepens W."/>
            <person name="Wilhelm S.W."/>
        </authorList>
    </citation>
    <scope>NUCLEOTIDE SEQUENCE [LARGE SCALE GENOMIC DNA]</scope>
    <source>
        <strain evidence="1 2">CCMP1851</strain>
    </source>
</reference>
<keyword evidence="2" id="KW-1185">Reference proteome</keyword>
<organism evidence="1 2">
    <name type="scientific">Aureococcus anophagefferens</name>
    <name type="common">Harmful bloom alga</name>
    <dbReference type="NCBI Taxonomy" id="44056"/>
    <lineage>
        <taxon>Eukaryota</taxon>
        <taxon>Sar</taxon>
        <taxon>Stramenopiles</taxon>
        <taxon>Ochrophyta</taxon>
        <taxon>Pelagophyceae</taxon>
        <taxon>Pelagomonadales</taxon>
        <taxon>Pelagomonadaceae</taxon>
        <taxon>Aureococcus</taxon>
    </lineage>
</organism>
<accession>A0ABR1FQ27</accession>
<dbReference type="Proteomes" id="UP001363151">
    <property type="component" value="Unassembled WGS sequence"/>
</dbReference>
<name>A0ABR1FQ27_AURAN</name>
<protein>
    <submittedName>
        <fullName evidence="1">Uncharacterized protein</fullName>
    </submittedName>
</protein>
<sequence>MKQILKHQQLDERNRNLNDYMIDIVNEGGWAARARKHEDACLRVVSRCAPLPRDVMLSIVSYWSLPH</sequence>
<proteinExistence type="predicted"/>
<gene>
    <name evidence="1" type="ORF">SO694_000691100</name>
</gene>
<comment type="caution">
    <text evidence="1">The sequence shown here is derived from an EMBL/GenBank/DDBJ whole genome shotgun (WGS) entry which is preliminary data.</text>
</comment>
<evidence type="ECO:0000313" key="2">
    <source>
        <dbReference type="Proteomes" id="UP001363151"/>
    </source>
</evidence>
<dbReference type="EMBL" id="JBBJCI010000292">
    <property type="protein sequence ID" value="KAK7235544.1"/>
    <property type="molecule type" value="Genomic_DNA"/>
</dbReference>